<organism evidence="1 2">
    <name type="scientific">Rhododendron molle</name>
    <name type="common">Chinese azalea</name>
    <name type="synonym">Azalea mollis</name>
    <dbReference type="NCBI Taxonomy" id="49168"/>
    <lineage>
        <taxon>Eukaryota</taxon>
        <taxon>Viridiplantae</taxon>
        <taxon>Streptophyta</taxon>
        <taxon>Embryophyta</taxon>
        <taxon>Tracheophyta</taxon>
        <taxon>Spermatophyta</taxon>
        <taxon>Magnoliopsida</taxon>
        <taxon>eudicotyledons</taxon>
        <taxon>Gunneridae</taxon>
        <taxon>Pentapetalae</taxon>
        <taxon>asterids</taxon>
        <taxon>Ericales</taxon>
        <taxon>Ericaceae</taxon>
        <taxon>Ericoideae</taxon>
        <taxon>Rhodoreae</taxon>
        <taxon>Rhododendron</taxon>
    </lineage>
</organism>
<comment type="caution">
    <text evidence="1">The sequence shown here is derived from an EMBL/GenBank/DDBJ whole genome shotgun (WGS) entry which is preliminary data.</text>
</comment>
<reference evidence="1" key="1">
    <citation type="submission" date="2022-02" db="EMBL/GenBank/DDBJ databases">
        <title>Plant Genome Project.</title>
        <authorList>
            <person name="Zhang R.-G."/>
        </authorList>
    </citation>
    <scope>NUCLEOTIDE SEQUENCE</scope>
    <source>
        <strain evidence="1">AT1</strain>
    </source>
</reference>
<dbReference type="EMBL" id="CM046397">
    <property type="protein sequence ID" value="KAI8535762.1"/>
    <property type="molecule type" value="Genomic_DNA"/>
</dbReference>
<accession>A0ACC0M4F2</accession>
<name>A0ACC0M4F2_RHOML</name>
<keyword evidence="2" id="KW-1185">Reference proteome</keyword>
<protein>
    <submittedName>
        <fullName evidence="1">Uncharacterized protein</fullName>
    </submittedName>
</protein>
<proteinExistence type="predicted"/>
<evidence type="ECO:0000313" key="1">
    <source>
        <dbReference type="EMBL" id="KAI8535762.1"/>
    </source>
</evidence>
<gene>
    <name evidence="1" type="ORF">RHMOL_Rhmol10G0198900</name>
</gene>
<dbReference type="Proteomes" id="UP001062846">
    <property type="component" value="Chromosome 10"/>
</dbReference>
<evidence type="ECO:0000313" key="2">
    <source>
        <dbReference type="Proteomes" id="UP001062846"/>
    </source>
</evidence>
<sequence>MDSSMPKDEKSWFHLRTTAEYVVHWDPGAAVISRDAFGKVVYSKLFDWLVDKINSSLCQDRGRNWILKLLGPQIMLTAQQRKAYKRLNESGWMHFPFPFAAISATRHRADVAYCIHALAQWHSCVGAGEAQWRIVT</sequence>